<comment type="caution">
    <text evidence="1">The sequence shown here is derived from an EMBL/GenBank/DDBJ whole genome shotgun (WGS) entry which is preliminary data.</text>
</comment>
<dbReference type="EMBL" id="CAJNOQ010005331">
    <property type="protein sequence ID" value="CAF1094747.1"/>
    <property type="molecule type" value="Genomic_DNA"/>
</dbReference>
<evidence type="ECO:0000313" key="4">
    <source>
        <dbReference type="EMBL" id="CAF4207449.1"/>
    </source>
</evidence>
<keyword evidence="5" id="KW-1185">Reference proteome</keyword>
<accession>A0A814NP99</accession>
<proteinExistence type="predicted"/>
<evidence type="ECO:0000313" key="1">
    <source>
        <dbReference type="EMBL" id="CAF1094747.1"/>
    </source>
</evidence>
<dbReference type="EMBL" id="CAJOBC010005331">
    <property type="protein sequence ID" value="CAF3860114.1"/>
    <property type="molecule type" value="Genomic_DNA"/>
</dbReference>
<evidence type="ECO:0000313" key="2">
    <source>
        <dbReference type="EMBL" id="CAF1400045.1"/>
    </source>
</evidence>
<evidence type="ECO:0000313" key="3">
    <source>
        <dbReference type="EMBL" id="CAF3860114.1"/>
    </source>
</evidence>
<dbReference type="AlphaFoldDB" id="A0A814NP99"/>
<dbReference type="Proteomes" id="UP000681722">
    <property type="component" value="Unassembled WGS sequence"/>
</dbReference>
<protein>
    <submittedName>
        <fullName evidence="1">Uncharacterized protein</fullName>
    </submittedName>
</protein>
<gene>
    <name evidence="1" type="ORF">GPM918_LOCUS18447</name>
    <name evidence="2" type="ORF">OVA965_LOCUS33000</name>
    <name evidence="3" type="ORF">SRO942_LOCUS18444</name>
    <name evidence="4" type="ORF">TMI583_LOCUS33875</name>
</gene>
<reference evidence="1" key="1">
    <citation type="submission" date="2021-02" db="EMBL/GenBank/DDBJ databases">
        <authorList>
            <person name="Nowell W R."/>
        </authorList>
    </citation>
    <scope>NUCLEOTIDE SEQUENCE</scope>
</reference>
<organism evidence="1 5">
    <name type="scientific">Didymodactylos carnosus</name>
    <dbReference type="NCBI Taxonomy" id="1234261"/>
    <lineage>
        <taxon>Eukaryota</taxon>
        <taxon>Metazoa</taxon>
        <taxon>Spiralia</taxon>
        <taxon>Gnathifera</taxon>
        <taxon>Rotifera</taxon>
        <taxon>Eurotatoria</taxon>
        <taxon>Bdelloidea</taxon>
        <taxon>Philodinida</taxon>
        <taxon>Philodinidae</taxon>
        <taxon>Didymodactylos</taxon>
    </lineage>
</organism>
<dbReference type="EMBL" id="CAJNOK010026243">
    <property type="protein sequence ID" value="CAF1400045.1"/>
    <property type="molecule type" value="Genomic_DNA"/>
</dbReference>
<name>A0A814NP99_9BILA</name>
<dbReference type="Proteomes" id="UP000682733">
    <property type="component" value="Unassembled WGS sequence"/>
</dbReference>
<dbReference type="EMBL" id="CAJOBA010047968">
    <property type="protein sequence ID" value="CAF4207449.1"/>
    <property type="molecule type" value="Genomic_DNA"/>
</dbReference>
<sequence length="123" mass="13793">MNVDSNCNDETSDKPFPALEIHRRLHGLGNIDDSRIHFQYTLYPLLNDCLDMETETDSRNHNELGQQMNERNITLIALEKILPNICTSNGLPMCRSSALEVSASNWLGVEDSQVLSSSEPMTA</sequence>
<dbReference type="Proteomes" id="UP000677228">
    <property type="component" value="Unassembled WGS sequence"/>
</dbReference>
<dbReference type="Proteomes" id="UP000663829">
    <property type="component" value="Unassembled WGS sequence"/>
</dbReference>
<evidence type="ECO:0000313" key="5">
    <source>
        <dbReference type="Proteomes" id="UP000663829"/>
    </source>
</evidence>